<evidence type="ECO:0000313" key="4">
    <source>
        <dbReference type="Proteomes" id="UP001162131"/>
    </source>
</evidence>
<feature type="compositionally biased region" description="Polar residues" evidence="2">
    <location>
        <begin position="340"/>
        <end position="351"/>
    </location>
</feature>
<feature type="coiled-coil region" evidence="1">
    <location>
        <begin position="196"/>
        <end position="259"/>
    </location>
</feature>
<name>A0AAU9IFI0_9CILI</name>
<dbReference type="Proteomes" id="UP001162131">
    <property type="component" value="Unassembled WGS sequence"/>
</dbReference>
<evidence type="ECO:0000256" key="2">
    <source>
        <dbReference type="SAM" id="MobiDB-lite"/>
    </source>
</evidence>
<feature type="region of interest" description="Disordered" evidence="2">
    <location>
        <begin position="332"/>
        <end position="354"/>
    </location>
</feature>
<keyword evidence="1" id="KW-0175">Coiled coil</keyword>
<dbReference type="AlphaFoldDB" id="A0AAU9IFI0"/>
<comment type="caution">
    <text evidence="3">The sequence shown here is derived from an EMBL/GenBank/DDBJ whole genome shotgun (WGS) entry which is preliminary data.</text>
</comment>
<protein>
    <recommendedName>
        <fullName evidence="5">DUF4709 domain-containing protein</fullName>
    </recommendedName>
</protein>
<proteinExistence type="predicted"/>
<reference evidence="3" key="1">
    <citation type="submission" date="2021-09" db="EMBL/GenBank/DDBJ databases">
        <authorList>
            <consortium name="AG Swart"/>
            <person name="Singh M."/>
            <person name="Singh A."/>
            <person name="Seah K."/>
            <person name="Emmerich C."/>
        </authorList>
    </citation>
    <scope>NUCLEOTIDE SEQUENCE</scope>
    <source>
        <strain evidence="3">ATCC30299</strain>
    </source>
</reference>
<dbReference type="EMBL" id="CAJZBQ010000010">
    <property type="protein sequence ID" value="CAG9313186.1"/>
    <property type="molecule type" value="Genomic_DNA"/>
</dbReference>
<accession>A0AAU9IFI0</accession>
<evidence type="ECO:0008006" key="5">
    <source>
        <dbReference type="Google" id="ProtNLM"/>
    </source>
</evidence>
<organism evidence="3 4">
    <name type="scientific">Blepharisma stoltei</name>
    <dbReference type="NCBI Taxonomy" id="1481888"/>
    <lineage>
        <taxon>Eukaryota</taxon>
        <taxon>Sar</taxon>
        <taxon>Alveolata</taxon>
        <taxon>Ciliophora</taxon>
        <taxon>Postciliodesmatophora</taxon>
        <taxon>Heterotrichea</taxon>
        <taxon>Heterotrichida</taxon>
        <taxon>Blepharismidae</taxon>
        <taxon>Blepharisma</taxon>
    </lineage>
</organism>
<evidence type="ECO:0000256" key="1">
    <source>
        <dbReference type="SAM" id="Coils"/>
    </source>
</evidence>
<gene>
    <name evidence="3" type="ORF">BSTOLATCC_MIC8460</name>
</gene>
<sequence>MSTLSNSELLSESDSEFWLDLDTLPKLKLPQFLTDQEITPMISSLGLDEEEKKMIDDTPSAYYKERFQILIDRVRAAAKVSYQNLLDQVLKKLHREYQIKIEEINRKQLNDIMELKKEFDRLNLALIGKDLELAKLREMVSEQEVIISSQRILRIPATPKYAPQDARVLSLEKDLKAARVRHTALKDLSKMSHQQTDEAKEKLKIAQDLLKAEEIRHKEEVEDLNKEFAEKEKELNGKIKEIKEKYSEFKRDVNKELEIRMVINRKQNDVISSLQKELKSVKTVMTSPRLHYKFLNKSMNEENLAKSKKGEDEPRFLKQIPKKPKRLFRNSELSMADYGDSTQASPSFSKSSDLDFNLPIVSLLPESPRKNY</sequence>
<keyword evidence="4" id="KW-1185">Reference proteome</keyword>
<feature type="coiled-coil region" evidence="1">
    <location>
        <begin position="90"/>
        <end position="125"/>
    </location>
</feature>
<evidence type="ECO:0000313" key="3">
    <source>
        <dbReference type="EMBL" id="CAG9313186.1"/>
    </source>
</evidence>